<dbReference type="EMBL" id="MTYJ01000076">
    <property type="protein sequence ID" value="OQV16235.1"/>
    <property type="molecule type" value="Genomic_DNA"/>
</dbReference>
<dbReference type="Pfam" id="PF17064">
    <property type="entry name" value="QVR"/>
    <property type="match status" value="1"/>
</dbReference>
<keyword evidence="3" id="KW-0812">Transmembrane</keyword>
<name>A0A1W0WM04_HYPEX</name>
<feature type="chain" id="PRO_5012822658" description="Protein sleepless" evidence="4">
    <location>
        <begin position="27"/>
        <end position="144"/>
    </location>
</feature>
<dbReference type="InterPro" id="IPR050975">
    <property type="entry name" value="Sleep_regulator"/>
</dbReference>
<sequence>MGWSWSVPFTLTVVSVVIFRQATVSGQDAVKMKLRCYRCDSETHPGCDSPAQLKSEWHQDCTGFLGEDRCLKIVGPGVLVSRGCGGFRDGGNAGEGCYPNGNGQSCICDTDYCNTAAAHFGVFNKAMAVFCGFLLIFATKFYIM</sequence>
<keyword evidence="3" id="KW-0472">Membrane</keyword>
<dbReference type="GO" id="GO:0030431">
    <property type="term" value="P:sleep"/>
    <property type="evidence" value="ECO:0007669"/>
    <property type="project" value="InterPro"/>
</dbReference>
<reference evidence="6" key="1">
    <citation type="submission" date="2017-01" db="EMBL/GenBank/DDBJ databases">
        <title>Comparative genomics of anhydrobiosis in the tardigrade Hypsibius dujardini.</title>
        <authorList>
            <person name="Yoshida Y."/>
            <person name="Koutsovoulos G."/>
            <person name="Laetsch D."/>
            <person name="Stevens L."/>
            <person name="Kumar S."/>
            <person name="Horikawa D."/>
            <person name="Ishino K."/>
            <person name="Komine S."/>
            <person name="Tomita M."/>
            <person name="Blaxter M."/>
            <person name="Arakawa K."/>
        </authorList>
    </citation>
    <scope>NUCLEOTIDE SEQUENCE [LARGE SCALE GENOMIC DNA]</scope>
    <source>
        <strain evidence="6">Z151</strain>
    </source>
</reference>
<dbReference type="PANTHER" id="PTHR33562">
    <property type="entry name" value="ATILLA, ISOFORM B-RELATED-RELATED"/>
    <property type="match status" value="1"/>
</dbReference>
<evidence type="ECO:0000256" key="4">
    <source>
        <dbReference type="SAM" id="SignalP"/>
    </source>
</evidence>
<evidence type="ECO:0000313" key="6">
    <source>
        <dbReference type="Proteomes" id="UP000192578"/>
    </source>
</evidence>
<keyword evidence="3" id="KW-1133">Transmembrane helix</keyword>
<keyword evidence="6" id="KW-1185">Reference proteome</keyword>
<evidence type="ECO:0000256" key="2">
    <source>
        <dbReference type="ARBA" id="ARBA00023180"/>
    </source>
</evidence>
<keyword evidence="1 4" id="KW-0732">Signal</keyword>
<evidence type="ECO:0008006" key="7">
    <source>
        <dbReference type="Google" id="ProtNLM"/>
    </source>
</evidence>
<keyword evidence="2" id="KW-0325">Glycoprotein</keyword>
<dbReference type="InterPro" id="IPR031424">
    <property type="entry name" value="QVR-like"/>
</dbReference>
<protein>
    <recommendedName>
        <fullName evidence="7">Protein sleepless</fullName>
    </recommendedName>
</protein>
<proteinExistence type="predicted"/>
<dbReference type="AlphaFoldDB" id="A0A1W0WM04"/>
<dbReference type="OrthoDB" id="6496929at2759"/>
<comment type="caution">
    <text evidence="5">The sequence shown here is derived from an EMBL/GenBank/DDBJ whole genome shotgun (WGS) entry which is preliminary data.</text>
</comment>
<gene>
    <name evidence="5" type="ORF">BV898_09545</name>
</gene>
<dbReference type="Proteomes" id="UP000192578">
    <property type="component" value="Unassembled WGS sequence"/>
</dbReference>
<evidence type="ECO:0000256" key="1">
    <source>
        <dbReference type="ARBA" id="ARBA00022729"/>
    </source>
</evidence>
<organism evidence="5 6">
    <name type="scientific">Hypsibius exemplaris</name>
    <name type="common">Freshwater tardigrade</name>
    <dbReference type="NCBI Taxonomy" id="2072580"/>
    <lineage>
        <taxon>Eukaryota</taxon>
        <taxon>Metazoa</taxon>
        <taxon>Ecdysozoa</taxon>
        <taxon>Tardigrada</taxon>
        <taxon>Eutardigrada</taxon>
        <taxon>Parachela</taxon>
        <taxon>Hypsibioidea</taxon>
        <taxon>Hypsibiidae</taxon>
        <taxon>Hypsibius</taxon>
    </lineage>
</organism>
<dbReference type="InterPro" id="IPR045860">
    <property type="entry name" value="Snake_toxin-like_sf"/>
</dbReference>
<dbReference type="GO" id="GO:0032222">
    <property type="term" value="P:regulation of synaptic transmission, cholinergic"/>
    <property type="evidence" value="ECO:0007669"/>
    <property type="project" value="InterPro"/>
</dbReference>
<dbReference type="SUPFAM" id="SSF57302">
    <property type="entry name" value="Snake toxin-like"/>
    <property type="match status" value="1"/>
</dbReference>
<evidence type="ECO:0000313" key="5">
    <source>
        <dbReference type="EMBL" id="OQV16235.1"/>
    </source>
</evidence>
<feature type="signal peptide" evidence="4">
    <location>
        <begin position="1"/>
        <end position="26"/>
    </location>
</feature>
<accession>A0A1W0WM04</accession>
<evidence type="ECO:0000256" key="3">
    <source>
        <dbReference type="SAM" id="Phobius"/>
    </source>
</evidence>
<feature type="transmembrane region" description="Helical" evidence="3">
    <location>
        <begin position="122"/>
        <end position="143"/>
    </location>
</feature>